<feature type="chain" id="PRO_5023924434" description="Periplasmic binding protein domain-containing protein" evidence="2">
    <location>
        <begin position="29"/>
        <end position="562"/>
    </location>
</feature>
<evidence type="ECO:0000313" key="4">
    <source>
        <dbReference type="Proteomes" id="UP000326251"/>
    </source>
</evidence>
<organism evidence="3 4">
    <name type="scientific">Bifidobacterium reuteri</name>
    <dbReference type="NCBI Taxonomy" id="983706"/>
    <lineage>
        <taxon>Bacteria</taxon>
        <taxon>Bacillati</taxon>
        <taxon>Actinomycetota</taxon>
        <taxon>Actinomycetes</taxon>
        <taxon>Bifidobacteriales</taxon>
        <taxon>Bifidobacteriaceae</taxon>
        <taxon>Bifidobacterium</taxon>
    </lineage>
</organism>
<dbReference type="PROSITE" id="PS51257">
    <property type="entry name" value="PROKAR_LIPOPROTEIN"/>
    <property type="match status" value="1"/>
</dbReference>
<feature type="compositionally biased region" description="Acidic residues" evidence="1">
    <location>
        <begin position="160"/>
        <end position="180"/>
    </location>
</feature>
<evidence type="ECO:0008006" key="5">
    <source>
        <dbReference type="Google" id="ProtNLM"/>
    </source>
</evidence>
<sequence length="562" mass="59243">MGFVRRSVTIATAITAACAMVLSLTACSASHDDDADGGTKTTITSDSMGAAALFTPSDGITLNQQTPLNKWAKLTPELTDALVQYGFKKENISHATSDTLDKQSRAIQDYVVNRLSGKTVTDDSGIAIPAENTTVLVAPVVAADDSTRQYGDYVSQELSTESDADEGATDSDDATSDQPEDGSSNGQSSSSTNSNDESNDNTADSDDSTENDDDTQAQAVQRLVSSLKLAQESGMHVVLLANSIEGYKPDAFVSFSDARTIGHLQAQNVAAKLELDKASKDNPKRIEVLLPYTTSDDGDTGAGIDSQFAKEAFQGIWQVLGAYYQKGTVISPSGALTKNTTEDDWLNVAYDIGKDRATAKVLSMRLEHSGSTSTTTRIDGIIAMNDYVASEVVAKLDDLGYTGSAADINPQITISGIIGNITCKKDLARESVPDPVKAPENDDSANDTGSDAANETDKGKDSQWPLVTGYGSYISSIPNVVKGKQWMTGIENRQLLAADIAEVCGRLNTGKPLSDMSSVRDSTVGGIKKVPTLNEPPLAVSASNLKATLIDPGYISLADAGL</sequence>
<feature type="compositionally biased region" description="Acidic residues" evidence="1">
    <location>
        <begin position="197"/>
        <end position="215"/>
    </location>
</feature>
<dbReference type="Proteomes" id="UP000326251">
    <property type="component" value="Unassembled WGS sequence"/>
</dbReference>
<keyword evidence="2" id="KW-0732">Signal</keyword>
<feature type="signal peptide" evidence="2">
    <location>
        <begin position="1"/>
        <end position="28"/>
    </location>
</feature>
<feature type="region of interest" description="Disordered" evidence="1">
    <location>
        <begin position="432"/>
        <end position="463"/>
    </location>
</feature>
<feature type="region of interest" description="Disordered" evidence="1">
    <location>
        <begin position="154"/>
        <end position="216"/>
    </location>
</feature>
<dbReference type="SUPFAM" id="SSF53822">
    <property type="entry name" value="Periplasmic binding protein-like I"/>
    <property type="match status" value="1"/>
</dbReference>
<evidence type="ECO:0000256" key="2">
    <source>
        <dbReference type="SAM" id="SignalP"/>
    </source>
</evidence>
<evidence type="ECO:0000313" key="3">
    <source>
        <dbReference type="EMBL" id="KAA8826102.1"/>
    </source>
</evidence>
<comment type="caution">
    <text evidence="3">The sequence shown here is derived from an EMBL/GenBank/DDBJ whole genome shotgun (WGS) entry which is preliminary data.</text>
</comment>
<dbReference type="InterPro" id="IPR028082">
    <property type="entry name" value="Peripla_BP_I"/>
</dbReference>
<dbReference type="RefSeq" id="WP_150335228.1">
    <property type="nucleotide sequence ID" value="NZ_RZUG01000003.1"/>
</dbReference>
<accession>A0A5J5E9Q1</accession>
<feature type="compositionally biased region" description="Low complexity" evidence="1">
    <location>
        <begin position="181"/>
        <end position="196"/>
    </location>
</feature>
<dbReference type="AlphaFoldDB" id="A0A5J5E9Q1"/>
<evidence type="ECO:0000256" key="1">
    <source>
        <dbReference type="SAM" id="MobiDB-lite"/>
    </source>
</evidence>
<dbReference type="EMBL" id="RZUG01000003">
    <property type="protein sequence ID" value="KAA8826102.1"/>
    <property type="molecule type" value="Genomic_DNA"/>
</dbReference>
<reference evidence="3 4" key="1">
    <citation type="journal article" date="2019" name="Syst. Appl. Microbiol.">
        <title>Characterization of Bifidobacterium species in feaces of the Egyptian fruit bat: Description of B. vespertilionis sp. nov. and B. rousetti sp. nov.</title>
        <authorList>
            <person name="Modesto M."/>
            <person name="Satti M."/>
            <person name="Watanabe K."/>
            <person name="Puglisi E."/>
            <person name="Morelli L."/>
            <person name="Huang C.-H."/>
            <person name="Liou J.-S."/>
            <person name="Miyashita M."/>
            <person name="Tamura T."/>
            <person name="Saito S."/>
            <person name="Mori K."/>
            <person name="Huang L."/>
            <person name="Sciavilla P."/>
            <person name="Sandri C."/>
            <person name="Spiezio C."/>
            <person name="Vitali F."/>
            <person name="Cavalieri D."/>
            <person name="Perpetuini G."/>
            <person name="Tofalo R."/>
            <person name="Bonetti A."/>
            <person name="Arita M."/>
            <person name="Mattarelli P."/>
        </authorList>
    </citation>
    <scope>NUCLEOTIDE SEQUENCE [LARGE SCALE GENOMIC DNA]</scope>
    <source>
        <strain evidence="3 4">RST19</strain>
    </source>
</reference>
<name>A0A5J5E9Q1_9BIFI</name>
<gene>
    <name evidence="3" type="ORF">EMO92_02770</name>
</gene>
<proteinExistence type="predicted"/>
<dbReference type="Gene3D" id="3.40.50.2300">
    <property type="match status" value="3"/>
</dbReference>
<protein>
    <recommendedName>
        <fullName evidence="5">Periplasmic binding protein domain-containing protein</fullName>
    </recommendedName>
</protein>